<evidence type="ECO:0000256" key="1">
    <source>
        <dbReference type="ARBA" id="ARBA00002578"/>
    </source>
</evidence>
<keyword evidence="6 10" id="KW-1133">Transmembrane helix</keyword>
<keyword evidence="11" id="KW-0969">Cilium</keyword>
<evidence type="ECO:0000256" key="3">
    <source>
        <dbReference type="ARBA" id="ARBA00021717"/>
    </source>
</evidence>
<feature type="transmembrane region" description="Helical" evidence="10">
    <location>
        <begin position="39"/>
        <end position="58"/>
    </location>
</feature>
<evidence type="ECO:0000313" key="11">
    <source>
        <dbReference type="EMBL" id="QCI62984.1"/>
    </source>
</evidence>
<dbReference type="Proteomes" id="UP000298781">
    <property type="component" value="Chromosome"/>
</dbReference>
<keyword evidence="5 10" id="KW-0812">Transmembrane</keyword>
<feature type="transmembrane region" description="Helical" evidence="10">
    <location>
        <begin position="178"/>
        <end position="200"/>
    </location>
</feature>
<dbReference type="PANTHER" id="PTHR30065">
    <property type="entry name" value="FLAGELLAR BIOSYNTHETIC PROTEIN FLIR"/>
    <property type="match status" value="1"/>
</dbReference>
<organism evidence="11 12">
    <name type="scientific">Phreatobacter stygius</name>
    <dbReference type="NCBI Taxonomy" id="1940610"/>
    <lineage>
        <taxon>Bacteria</taxon>
        <taxon>Pseudomonadati</taxon>
        <taxon>Pseudomonadota</taxon>
        <taxon>Alphaproteobacteria</taxon>
        <taxon>Hyphomicrobiales</taxon>
        <taxon>Phreatobacteraceae</taxon>
        <taxon>Phreatobacter</taxon>
    </lineage>
</organism>
<dbReference type="InterPro" id="IPR002010">
    <property type="entry name" value="T3SS_IM_R"/>
</dbReference>
<dbReference type="NCBIfam" id="TIGR01400">
    <property type="entry name" value="fliR"/>
    <property type="match status" value="1"/>
</dbReference>
<dbReference type="GO" id="GO:0009425">
    <property type="term" value="C:bacterial-type flagellum basal body"/>
    <property type="evidence" value="ECO:0007669"/>
    <property type="project" value="UniProtKB-SubCell"/>
</dbReference>
<dbReference type="EMBL" id="CP039690">
    <property type="protein sequence ID" value="QCI62984.1"/>
    <property type="molecule type" value="Genomic_DNA"/>
</dbReference>
<evidence type="ECO:0000256" key="4">
    <source>
        <dbReference type="ARBA" id="ARBA00022475"/>
    </source>
</evidence>
<keyword evidence="12" id="KW-1185">Reference proteome</keyword>
<evidence type="ECO:0000256" key="2">
    <source>
        <dbReference type="ARBA" id="ARBA00009772"/>
    </source>
</evidence>
<dbReference type="GO" id="GO:0006605">
    <property type="term" value="P:protein targeting"/>
    <property type="evidence" value="ECO:0007669"/>
    <property type="project" value="UniProtKB-UniRule"/>
</dbReference>
<sequence>MTFSFAPDFAVIFVLMFARVGTMMMLMPGLGERAMPMRARLGVAVLLTMTLFPLHRLLYAVDLARPAVVVMLLFQELAIGFTLGMAGRIAVSALQTAGVVIANAMGLGFAMQVDPTQGQQGAVIGTFLTMVGVAIVFAADLHHLVIAAISSSFTVLRPGVLPVSGDAALFLVGVLSKAFLVAIQLSAPFLVFSLVFNIGLGVLSKLMPQMQVFFVGMPISIGVGFLILMLVVGVMMVHYTGHLENLLNELAVDRR</sequence>
<evidence type="ECO:0000256" key="10">
    <source>
        <dbReference type="RuleBase" id="RU362071"/>
    </source>
</evidence>
<evidence type="ECO:0000256" key="9">
    <source>
        <dbReference type="NCBIfam" id="TIGR01400"/>
    </source>
</evidence>
<evidence type="ECO:0000256" key="8">
    <source>
        <dbReference type="ARBA" id="ARBA00023143"/>
    </source>
</evidence>
<name>A0A4D7AP77_9HYPH</name>
<feature type="transmembrane region" description="Helical" evidence="10">
    <location>
        <begin position="6"/>
        <end position="27"/>
    </location>
</feature>
<reference evidence="11 12" key="1">
    <citation type="submission" date="2019-04" db="EMBL/GenBank/DDBJ databases">
        <title>Phreatobacter aquaticus sp. nov.</title>
        <authorList>
            <person name="Choi A."/>
        </authorList>
    </citation>
    <scope>NUCLEOTIDE SEQUENCE [LARGE SCALE GENOMIC DNA]</scope>
    <source>
        <strain evidence="11 12">KCTC 52518</strain>
    </source>
</reference>
<gene>
    <name evidence="11" type="primary">fliR</name>
    <name evidence="11" type="ORF">E8M01_01225</name>
</gene>
<comment type="similarity">
    <text evidence="2 10">Belongs to the FliR/MopE/SpaR family.</text>
</comment>
<comment type="subcellular location">
    <subcellularLocation>
        <location evidence="10">Cell membrane</location>
        <topology evidence="10">Multi-pass membrane protein</topology>
    </subcellularLocation>
    <subcellularLocation>
        <location evidence="10">Bacterial flagellum basal body</location>
    </subcellularLocation>
</comment>
<keyword evidence="4 10" id="KW-1003">Cell membrane</keyword>
<accession>A0A4D7AP77</accession>
<dbReference type="GO" id="GO:0005886">
    <property type="term" value="C:plasma membrane"/>
    <property type="evidence" value="ECO:0007669"/>
    <property type="project" value="UniProtKB-SubCell"/>
</dbReference>
<feature type="transmembrane region" description="Helical" evidence="10">
    <location>
        <begin position="64"/>
        <end position="83"/>
    </location>
</feature>
<evidence type="ECO:0000256" key="7">
    <source>
        <dbReference type="ARBA" id="ARBA00023136"/>
    </source>
</evidence>
<feature type="transmembrane region" description="Helical" evidence="10">
    <location>
        <begin position="212"/>
        <end position="239"/>
    </location>
</feature>
<dbReference type="AlphaFoldDB" id="A0A4D7AP77"/>
<keyword evidence="11" id="KW-0282">Flagellum</keyword>
<keyword evidence="11" id="KW-0966">Cell projection</keyword>
<protein>
    <recommendedName>
        <fullName evidence="3 9">Flagellar biosynthetic protein FliR</fullName>
    </recommendedName>
</protein>
<comment type="function">
    <text evidence="1 10">Role in flagellar biosynthesis.</text>
</comment>
<dbReference type="KEGG" id="pstg:E8M01_01225"/>
<dbReference type="InterPro" id="IPR006303">
    <property type="entry name" value="FliR"/>
</dbReference>
<dbReference type="PANTHER" id="PTHR30065:SF8">
    <property type="entry name" value="FLAGELLAR BIOSYNTHETIC PROTEIN FLIR"/>
    <property type="match status" value="1"/>
</dbReference>
<proteinExistence type="inferred from homology"/>
<dbReference type="Pfam" id="PF01311">
    <property type="entry name" value="Bac_export_1"/>
    <property type="match status" value="1"/>
</dbReference>
<feature type="transmembrane region" description="Helical" evidence="10">
    <location>
        <begin position="122"/>
        <end position="141"/>
    </location>
</feature>
<dbReference type="RefSeq" id="WP_136958447.1">
    <property type="nucleotide sequence ID" value="NZ_CP039690.1"/>
</dbReference>
<keyword evidence="8 10" id="KW-0975">Bacterial flagellum</keyword>
<evidence type="ECO:0000256" key="6">
    <source>
        <dbReference type="ARBA" id="ARBA00022989"/>
    </source>
</evidence>
<keyword evidence="7 10" id="KW-0472">Membrane</keyword>
<evidence type="ECO:0000256" key="5">
    <source>
        <dbReference type="ARBA" id="ARBA00022692"/>
    </source>
</evidence>
<feature type="transmembrane region" description="Helical" evidence="10">
    <location>
        <begin position="90"/>
        <end position="110"/>
    </location>
</feature>
<dbReference type="GO" id="GO:0044780">
    <property type="term" value="P:bacterial-type flagellum assembly"/>
    <property type="evidence" value="ECO:0007669"/>
    <property type="project" value="UniProtKB-UniRule"/>
</dbReference>
<dbReference type="OrthoDB" id="9779817at2"/>
<dbReference type="PRINTS" id="PR00953">
    <property type="entry name" value="TYPE3IMRPROT"/>
</dbReference>
<evidence type="ECO:0000313" key="12">
    <source>
        <dbReference type="Proteomes" id="UP000298781"/>
    </source>
</evidence>